<dbReference type="InterPro" id="IPR007015">
    <property type="entry name" value="DNA_pol_V/MYBBP1A"/>
</dbReference>
<reference evidence="5" key="1">
    <citation type="journal article" date="2011" name="Nat. Biotechnol.">
        <title>Genome sequencing and comparison of two nonhuman primate animal models, the cynomolgus and Chinese rhesus macaques.</title>
        <authorList>
            <person name="Yan G."/>
            <person name="Zhang G."/>
            <person name="Fang X."/>
            <person name="Zhang Y."/>
            <person name="Li C."/>
            <person name="Ling F."/>
            <person name="Cooper D.N."/>
            <person name="Li Q."/>
            <person name="Li Y."/>
            <person name="van Gool A.J."/>
            <person name="Du H."/>
            <person name="Chen J."/>
            <person name="Chen R."/>
            <person name="Zhang P."/>
            <person name="Huang Z."/>
            <person name="Thompson J.R."/>
            <person name="Meng Y."/>
            <person name="Bai Y."/>
            <person name="Wang J."/>
            <person name="Zhuo M."/>
            <person name="Wang T."/>
            <person name="Huang Y."/>
            <person name="Wei L."/>
            <person name="Li J."/>
            <person name="Wang Z."/>
            <person name="Hu H."/>
            <person name="Yang P."/>
            <person name="Le L."/>
            <person name="Stenson P.D."/>
            <person name="Li B."/>
            <person name="Liu X."/>
            <person name="Ball E.V."/>
            <person name="An N."/>
            <person name="Huang Q."/>
            <person name="Zhang Y."/>
            <person name="Fan W."/>
            <person name="Zhang X."/>
            <person name="Li Y."/>
            <person name="Wang W."/>
            <person name="Katze M.G."/>
            <person name="Su B."/>
            <person name="Nielsen R."/>
            <person name="Yang H."/>
            <person name="Wang J."/>
            <person name="Wang X."/>
            <person name="Wang J."/>
        </authorList>
    </citation>
    <scope>NUCLEOTIDE SEQUENCE [LARGE SCALE GENOMIC DNA]</scope>
    <source>
        <strain evidence="5">CE-4</strain>
    </source>
</reference>
<comment type="subcellular location">
    <subcellularLocation>
        <location evidence="1">Nucleus</location>
    </subcellularLocation>
</comment>
<evidence type="ECO:0000256" key="2">
    <source>
        <dbReference type="ARBA" id="ARBA00006809"/>
    </source>
</evidence>
<proteinExistence type="inferred from homology"/>
<evidence type="ECO:0000256" key="1">
    <source>
        <dbReference type="ARBA" id="ARBA00004123"/>
    </source>
</evidence>
<dbReference type="GO" id="GO:0043565">
    <property type="term" value="F:sequence-specific DNA binding"/>
    <property type="evidence" value="ECO:0007669"/>
    <property type="project" value="TreeGrafter"/>
</dbReference>
<dbReference type="SUPFAM" id="SSF48371">
    <property type="entry name" value="ARM repeat"/>
    <property type="match status" value="1"/>
</dbReference>
<accession>G7PT82</accession>
<feature type="compositionally biased region" description="Basic and acidic residues" evidence="4">
    <location>
        <begin position="792"/>
        <end position="809"/>
    </location>
</feature>
<feature type="region of interest" description="Disordered" evidence="4">
    <location>
        <begin position="1258"/>
        <end position="1454"/>
    </location>
</feature>
<feature type="compositionally biased region" description="Basic residues" evidence="4">
    <location>
        <begin position="1292"/>
        <end position="1310"/>
    </location>
</feature>
<dbReference type="GO" id="GO:0005730">
    <property type="term" value="C:nucleolus"/>
    <property type="evidence" value="ECO:0007669"/>
    <property type="project" value="InterPro"/>
</dbReference>
<feature type="compositionally biased region" description="Acidic residues" evidence="4">
    <location>
        <begin position="822"/>
        <end position="840"/>
    </location>
</feature>
<dbReference type="InterPro" id="IPR016024">
    <property type="entry name" value="ARM-type_fold"/>
</dbReference>
<feature type="compositionally biased region" description="Low complexity" evidence="4">
    <location>
        <begin position="1428"/>
        <end position="1440"/>
    </location>
</feature>
<protein>
    <recommendedName>
        <fullName evidence="6">Myb-binding protein 1A</fullName>
    </recommendedName>
</protein>
<dbReference type="eggNOG" id="KOG1926">
    <property type="taxonomic scope" value="Eukaryota"/>
</dbReference>
<evidence type="ECO:0000256" key="4">
    <source>
        <dbReference type="SAM" id="MobiDB-lite"/>
    </source>
</evidence>
<dbReference type="GO" id="GO:0003714">
    <property type="term" value="F:transcription corepressor activity"/>
    <property type="evidence" value="ECO:0007669"/>
    <property type="project" value="TreeGrafter"/>
</dbReference>
<dbReference type="Proteomes" id="UP000009130">
    <property type="component" value="Chromosome 16"/>
</dbReference>
<feature type="compositionally biased region" description="Basic residues" evidence="4">
    <location>
        <begin position="1442"/>
        <end position="1454"/>
    </location>
</feature>
<evidence type="ECO:0008006" key="6">
    <source>
        <dbReference type="Google" id="ProtNLM"/>
    </source>
</evidence>
<feature type="region of interest" description="Disordered" evidence="4">
    <location>
        <begin position="787"/>
        <end position="841"/>
    </location>
</feature>
<keyword evidence="3" id="KW-0539">Nucleus</keyword>
<dbReference type="GO" id="GO:0003723">
    <property type="term" value="F:RNA binding"/>
    <property type="evidence" value="ECO:0007669"/>
    <property type="project" value="TreeGrafter"/>
</dbReference>
<name>G7PT82_MACFA</name>
<dbReference type="PANTHER" id="PTHR13213:SF2">
    <property type="entry name" value="MYB-BINDING PROTEIN 1A"/>
    <property type="match status" value="1"/>
</dbReference>
<feature type="compositionally biased region" description="Basic residues" evidence="4">
    <location>
        <begin position="1335"/>
        <end position="1344"/>
    </location>
</feature>
<dbReference type="PANTHER" id="PTHR13213">
    <property type="entry name" value="MYB-BINDING PROTEIN 1A FAMILY MEMBER"/>
    <property type="match status" value="1"/>
</dbReference>
<gene>
    <name evidence="5" type="ORF">EGM_07276</name>
</gene>
<dbReference type="Pfam" id="PF04931">
    <property type="entry name" value="DNA_pol_phi"/>
    <property type="match status" value="1"/>
</dbReference>
<sequence length="1454" mass="161152">MHLAPSCPDLEAAGPGAHVFCVSVSVAGVGSRELAQPLSPGEATQSGARPADRHGLLKHSREFLDFFWDIAKPEQETRLAATEKLLEYLRGRPKVEWRGLGQGPRISRQGSGGGPGIWDGGHVVANLDAKVRGGVHLVSPLNTRVRLVLQGSEMKYALKRLITGLGVARETARPCYSLALAQSFEDLPLCSILQQIQEKYDLCEVKKTMLRPALFANLFGVLALFQSGRLVKDQEALMKSVKLLQALAQYQNHLQEQPGKALLDVLSEVSVATLQEVLPEVLKADLNAILSSPEQLELFLLAQQKVPSKLKKLVGSVNLFSDENVPRLVNVLKMAAASVKKDRKLPAIALDLLRLALKEDKFPRFWKEVVEQGLLKMQFWPASYLCFRLLGAALPLLTKEQLQLVLRGDVIGFPLTVFDENSRHDRVWAPLPKQFKFAPEMEDYVGTFLEGCQDDPERQLAVLVAFSSVTNQGLPVAPTFWRVVRFLSPPALRGYVAWLQDMFLQPDLDSLVDFSTNNQKKAQDASLHVPERAVFRLRKWIIFRLVSIVDSLHLEMEEALTAQVARFCLFHAFFVTKKPTSQIPETKQPFSFPLESQAREAASSAFFSLLQTLSTQLKQATDQTRGGQPWTYHLVQFADLLLNHSHNVTTVTPFSAQQRQAWDRMLQTLKELEAHSSEARAAAFQHLLLLVGIHLLKSPAESCDLLGDIQTCIRKSLGEKPRRSRTKAIDPQEPPWVEVLVEILLALLAQPSHLMRQVARSVFGHICSQLTPRALQLILDVLNPETSEDEDHVVVTDDSDERRLKGAEDKSEDGEDNRSSESEEESEGEESEEEERDGDVDQGFREQLMTVLQAGKALGGEDSEDEEELGDEAMMALDQSLASLFAEQKLRVQARRDEKNKLQKEKALRRDFQIRVLDLVEVLVTKQPENALVLELLEPLLSIIRRSLRSSSSKQEQDFLHKTARIFTHHLCRARRYCHDLGERAEALHAQVERLVQQAGRQPDSATALYHFNASLYLLRVLKGSTAEGCMRETREKQKAGTDPSPVPTGPQAASCLDLNLVTRVYSSALSSFLTKRNSPLTVPMFLSLFSRHPVLCKRLLPILVQHVTGPVRPRHQACLLLQKALSLREVRSCFEDPEWKQLMGQVLAKVTENLRVLGEAQTKAEHQQALSSLELLNALFRTCKQEKLTLDLTVLLGVLQGQQQSLQQGAHSTGSSRLHDLYWQAMKTLGVQTQVEVAAALTGHLLPLLTSLQAPQVGKEGCQGGPQCHPEPYQQEAGAKEVPSTTQSPISKKRKKKGFLPETKKRKKRKSEDGTLAEDGTPAATGGSQPPSMGRKKRNRTKAKVPAQANGTPATKSPAPGTPTLSPSTAAKSPKLQKKSQKPSQVNGAPRPPVEPAGQKQPQKALPEKGVVGKSPLSAPARRKARLSLVSRSPSLLQSGAKKKAQLRKAGKP</sequence>
<comment type="similarity">
    <text evidence="2">Belongs to the MYBBP1A family.</text>
</comment>
<dbReference type="EMBL" id="CM001291">
    <property type="protein sequence ID" value="EHH57599.1"/>
    <property type="molecule type" value="Genomic_DNA"/>
</dbReference>
<evidence type="ECO:0000313" key="5">
    <source>
        <dbReference type="EMBL" id="EHH57599.1"/>
    </source>
</evidence>
<organism>
    <name type="scientific">Macaca fascicularis</name>
    <name type="common">Crab-eating macaque</name>
    <name type="synonym">Cynomolgus monkey</name>
    <dbReference type="NCBI Taxonomy" id="9541"/>
    <lineage>
        <taxon>Eukaryota</taxon>
        <taxon>Metazoa</taxon>
        <taxon>Chordata</taxon>
        <taxon>Craniata</taxon>
        <taxon>Vertebrata</taxon>
        <taxon>Euteleostomi</taxon>
        <taxon>Mammalia</taxon>
        <taxon>Eutheria</taxon>
        <taxon>Euarchontoglires</taxon>
        <taxon>Primates</taxon>
        <taxon>Haplorrhini</taxon>
        <taxon>Catarrhini</taxon>
        <taxon>Cercopithecidae</taxon>
        <taxon>Cercopithecinae</taxon>
        <taxon>Macaca</taxon>
    </lineage>
</organism>
<evidence type="ECO:0000256" key="3">
    <source>
        <dbReference type="ARBA" id="ARBA00023242"/>
    </source>
</evidence>